<dbReference type="AlphaFoldDB" id="A0A813VMM5"/>
<gene>
    <name evidence="2" type="ORF">IZO911_LOCUS9301</name>
</gene>
<dbReference type="PANTHER" id="PTHR40265:SF1">
    <property type="entry name" value="GLYOXALASE-LIKE DOMAIN-CONTAINING PROTEIN"/>
    <property type="match status" value="1"/>
</dbReference>
<dbReference type="EMBL" id="CAJNOE010000065">
    <property type="protein sequence ID" value="CAF0845517.1"/>
    <property type="molecule type" value="Genomic_DNA"/>
</dbReference>
<dbReference type="PANTHER" id="PTHR40265">
    <property type="entry name" value="BLL2707 PROTEIN"/>
    <property type="match status" value="1"/>
</dbReference>
<evidence type="ECO:0000313" key="3">
    <source>
        <dbReference type="Proteomes" id="UP000663860"/>
    </source>
</evidence>
<sequence>MNRIDHIVINTQDRIDEAVTFFERMGFIITPRGYHSIGSINHIIVFKTDYLELIGYPVGKSLEQLPQLVQGPAGLTGMALKVDNSDQMRDALIAHGLTPQPTFDLSRPLDLGNGKMADVKFRVTTLKPNSIPGSDVFYCQHITPELVWRPEWQTHTNGCIGMTQLSINVNDPKAASELYLRAMDVVKLENTEANTCIIHLSNFQITLVHETNKPLGMFKLVFGTDSLEKVSDALTQGGLDFHKEGERIIVESLSHINCELEFECIT</sequence>
<evidence type="ECO:0000313" key="2">
    <source>
        <dbReference type="EMBL" id="CAF0845517.1"/>
    </source>
</evidence>
<dbReference type="InterPro" id="IPR025870">
    <property type="entry name" value="Glyoxalase-like_dom"/>
</dbReference>
<dbReference type="SUPFAM" id="SSF54593">
    <property type="entry name" value="Glyoxalase/Bleomycin resistance protein/Dihydroxybiphenyl dioxygenase"/>
    <property type="match status" value="1"/>
</dbReference>
<dbReference type="Proteomes" id="UP000663860">
    <property type="component" value="Unassembled WGS sequence"/>
</dbReference>
<proteinExistence type="predicted"/>
<comment type="caution">
    <text evidence="2">The sequence shown here is derived from an EMBL/GenBank/DDBJ whole genome shotgun (WGS) entry which is preliminary data.</text>
</comment>
<feature type="domain" description="Glyoxalase-like" evidence="1">
    <location>
        <begin position="4"/>
        <end position="181"/>
    </location>
</feature>
<protein>
    <recommendedName>
        <fullName evidence="1">Glyoxalase-like domain-containing protein</fullName>
    </recommendedName>
</protein>
<reference evidence="2" key="1">
    <citation type="submission" date="2021-02" db="EMBL/GenBank/DDBJ databases">
        <authorList>
            <person name="Nowell W R."/>
        </authorList>
    </citation>
    <scope>NUCLEOTIDE SEQUENCE</scope>
</reference>
<dbReference type="Pfam" id="PF13468">
    <property type="entry name" value="Glyoxalase_3"/>
    <property type="match status" value="1"/>
</dbReference>
<dbReference type="Gene3D" id="3.10.180.10">
    <property type="entry name" value="2,3-Dihydroxybiphenyl 1,2-Dioxygenase, domain 1"/>
    <property type="match status" value="1"/>
</dbReference>
<name>A0A813VMM5_9BILA</name>
<accession>A0A813VMM5</accession>
<dbReference type="InterPro" id="IPR029068">
    <property type="entry name" value="Glyas_Bleomycin-R_OHBP_Dase"/>
</dbReference>
<organism evidence="2 3">
    <name type="scientific">Adineta steineri</name>
    <dbReference type="NCBI Taxonomy" id="433720"/>
    <lineage>
        <taxon>Eukaryota</taxon>
        <taxon>Metazoa</taxon>
        <taxon>Spiralia</taxon>
        <taxon>Gnathifera</taxon>
        <taxon>Rotifera</taxon>
        <taxon>Eurotatoria</taxon>
        <taxon>Bdelloidea</taxon>
        <taxon>Adinetida</taxon>
        <taxon>Adinetidae</taxon>
        <taxon>Adineta</taxon>
    </lineage>
</organism>
<evidence type="ECO:0000259" key="1">
    <source>
        <dbReference type="Pfam" id="PF13468"/>
    </source>
</evidence>